<accession>A0A7R9BFU3</accession>
<proteinExistence type="predicted"/>
<protein>
    <submittedName>
        <fullName evidence="1">Uncharacterized protein</fullName>
    </submittedName>
</protein>
<gene>
    <name evidence="1" type="ORF">NMOB1V02_LOCUS1081</name>
</gene>
<dbReference type="AlphaFoldDB" id="A0A7R9BFU3"/>
<name>A0A7R9BFU3_9CRUS</name>
<evidence type="ECO:0000313" key="2">
    <source>
        <dbReference type="Proteomes" id="UP000678499"/>
    </source>
</evidence>
<sequence length="169" mass="19467">MLHLLHPKKKKKKWGIPEICGKYAFSRRNDRGLLLLMKASGLLRAASPGRTRRCRVLLCWRMKHLRKWQRFLASEDEKLQPATESCGVGGGVVILKQDKRKKMQRGNGCGRSPGSHRFKTLPHSDLLRKFRAGNSCSFSMIFARSPPESRHRSQPQWRLETPSYLEMGI</sequence>
<dbReference type="EMBL" id="CAJPEX010000104">
    <property type="protein sequence ID" value="CAG0913334.1"/>
    <property type="molecule type" value="Genomic_DNA"/>
</dbReference>
<dbReference type="EMBL" id="OA882141">
    <property type="protein sequence ID" value="CAD7273182.1"/>
    <property type="molecule type" value="Genomic_DNA"/>
</dbReference>
<reference evidence="1" key="1">
    <citation type="submission" date="2020-11" db="EMBL/GenBank/DDBJ databases">
        <authorList>
            <person name="Tran Van P."/>
        </authorList>
    </citation>
    <scope>NUCLEOTIDE SEQUENCE</scope>
</reference>
<dbReference type="Proteomes" id="UP000678499">
    <property type="component" value="Unassembled WGS sequence"/>
</dbReference>
<keyword evidence="2" id="KW-1185">Reference proteome</keyword>
<evidence type="ECO:0000313" key="1">
    <source>
        <dbReference type="EMBL" id="CAD7273182.1"/>
    </source>
</evidence>
<organism evidence="1">
    <name type="scientific">Notodromas monacha</name>
    <dbReference type="NCBI Taxonomy" id="399045"/>
    <lineage>
        <taxon>Eukaryota</taxon>
        <taxon>Metazoa</taxon>
        <taxon>Ecdysozoa</taxon>
        <taxon>Arthropoda</taxon>
        <taxon>Crustacea</taxon>
        <taxon>Oligostraca</taxon>
        <taxon>Ostracoda</taxon>
        <taxon>Podocopa</taxon>
        <taxon>Podocopida</taxon>
        <taxon>Cypridocopina</taxon>
        <taxon>Cypridoidea</taxon>
        <taxon>Cyprididae</taxon>
        <taxon>Notodromas</taxon>
    </lineage>
</organism>